<evidence type="ECO:0000256" key="7">
    <source>
        <dbReference type="ARBA" id="ARBA00023170"/>
    </source>
</evidence>
<gene>
    <name evidence="11" type="ORF">OSB1V03_LOCUS11819</name>
</gene>
<dbReference type="OrthoDB" id="6159439at2759"/>
<dbReference type="PANTHER" id="PTHR24083">
    <property type="entry name" value="NUCLEAR HORMONE RECEPTOR"/>
    <property type="match status" value="1"/>
</dbReference>
<dbReference type="InterPro" id="IPR050274">
    <property type="entry name" value="Nuclear_hormone_rcpt_NR2"/>
</dbReference>
<dbReference type="GO" id="GO:0003700">
    <property type="term" value="F:DNA-binding transcription factor activity"/>
    <property type="evidence" value="ECO:0007669"/>
    <property type="project" value="InterPro"/>
</dbReference>
<proteinExistence type="predicted"/>
<dbReference type="InterPro" id="IPR036291">
    <property type="entry name" value="NAD(P)-bd_dom_sf"/>
</dbReference>
<dbReference type="InterPro" id="IPR035500">
    <property type="entry name" value="NHR-like_dom_sf"/>
</dbReference>
<evidence type="ECO:0000256" key="4">
    <source>
        <dbReference type="ARBA" id="ARBA00023015"/>
    </source>
</evidence>
<dbReference type="Proteomes" id="UP000759131">
    <property type="component" value="Unassembled WGS sequence"/>
</dbReference>
<dbReference type="AlphaFoldDB" id="A0A7R9Q3Z5"/>
<dbReference type="InterPro" id="IPR001628">
    <property type="entry name" value="Znf_hrmn_rcpt"/>
</dbReference>
<evidence type="ECO:0000256" key="3">
    <source>
        <dbReference type="ARBA" id="ARBA00022833"/>
    </source>
</evidence>
<keyword evidence="5" id="KW-0238">DNA-binding</keyword>
<dbReference type="InterPro" id="IPR013088">
    <property type="entry name" value="Znf_NHR/GATA"/>
</dbReference>
<keyword evidence="8" id="KW-0539">Nucleus</keyword>
<accession>A0A7R9Q3Z5</accession>
<dbReference type="GO" id="GO:0008270">
    <property type="term" value="F:zinc ion binding"/>
    <property type="evidence" value="ECO:0007669"/>
    <property type="project" value="UniProtKB-KW"/>
</dbReference>
<evidence type="ECO:0000259" key="10">
    <source>
        <dbReference type="PROSITE" id="PS51030"/>
    </source>
</evidence>
<dbReference type="InterPro" id="IPR013149">
    <property type="entry name" value="ADH-like_C"/>
</dbReference>
<feature type="region of interest" description="Disordered" evidence="9">
    <location>
        <begin position="196"/>
        <end position="224"/>
    </location>
</feature>
<evidence type="ECO:0000313" key="12">
    <source>
        <dbReference type="Proteomes" id="UP000759131"/>
    </source>
</evidence>
<dbReference type="GO" id="GO:0043565">
    <property type="term" value="F:sequence-specific DNA binding"/>
    <property type="evidence" value="ECO:0007669"/>
    <property type="project" value="InterPro"/>
</dbReference>
<dbReference type="PRINTS" id="PR00047">
    <property type="entry name" value="STROIDFINGER"/>
</dbReference>
<keyword evidence="6" id="KW-0804">Transcription</keyword>
<dbReference type="SUPFAM" id="SSF51735">
    <property type="entry name" value="NAD(P)-binding Rossmann-fold domains"/>
    <property type="match status" value="1"/>
</dbReference>
<keyword evidence="12" id="KW-1185">Reference proteome</keyword>
<sequence>LLKELGTDRVINYKTENLDEVLTKEFPDGLDVIWETIGGKVFETLFSHLAVHGRLILVGSISGYKTEGVGGAPIDNLQAKILAKSQVKENSMELILWSEEWSQVKENSMELILWSEEWSHTIRTALTVAPINGTLYMTSNVLCFDWQSSEESVNEELKRSSKAINRSLLQHNIRDNTCPHKPYKCHPFHRKTAVNMSDIGNSSNNGDNGRSSVGSSNATDATDTTDQSCVVCGDVSSGRHYGAVTCEGCKGFFRRIICYKNESMYRCIGMNGQNRCLITNDSTRRKCCKRCRYQKCLEMGMRADLCVKIEPNRGRNDVDTDEDSNDSMLMNADELVAFKSQVNQSFNDYIVLANFEESTAGSDSNNNRNDTNDSFLIVLNQMRINLESNVRQFISSIDACRELSPWVQHKLIKDSVNELFVLVIVSNLNRFEHIIRPNGLYFGDEELDLTFRAVCKTFDDLCDAMDGHCQRETDDPHDNRHSICAAISLMSIVNSVRDEALNDRRVDRIRDKILIAYELYKHPMTSKSVQVSHLLAQMNAVIVKRRLFCQID</sequence>
<feature type="non-terminal residue" evidence="11">
    <location>
        <position position="1"/>
    </location>
</feature>
<dbReference type="PROSITE" id="PS00031">
    <property type="entry name" value="NUCLEAR_REC_DBD_1"/>
    <property type="match status" value="1"/>
</dbReference>
<dbReference type="CDD" id="cd06916">
    <property type="entry name" value="NR_DBD_like"/>
    <property type="match status" value="1"/>
</dbReference>
<keyword evidence="4" id="KW-0805">Transcription regulation</keyword>
<keyword evidence="2" id="KW-0863">Zinc-finger</keyword>
<dbReference type="Pfam" id="PF00107">
    <property type="entry name" value="ADH_zinc_N"/>
    <property type="match status" value="1"/>
</dbReference>
<feature type="domain" description="Nuclear receptor" evidence="10">
    <location>
        <begin position="226"/>
        <end position="308"/>
    </location>
</feature>
<dbReference type="Pfam" id="PF00105">
    <property type="entry name" value="zf-C4"/>
    <property type="match status" value="1"/>
</dbReference>
<organism evidence="11">
    <name type="scientific">Medioppia subpectinata</name>
    <dbReference type="NCBI Taxonomy" id="1979941"/>
    <lineage>
        <taxon>Eukaryota</taxon>
        <taxon>Metazoa</taxon>
        <taxon>Ecdysozoa</taxon>
        <taxon>Arthropoda</taxon>
        <taxon>Chelicerata</taxon>
        <taxon>Arachnida</taxon>
        <taxon>Acari</taxon>
        <taxon>Acariformes</taxon>
        <taxon>Sarcoptiformes</taxon>
        <taxon>Oribatida</taxon>
        <taxon>Brachypylina</taxon>
        <taxon>Oppioidea</taxon>
        <taxon>Oppiidae</taxon>
        <taxon>Medioppia</taxon>
    </lineage>
</organism>
<dbReference type="Gene3D" id="1.10.565.10">
    <property type="entry name" value="Retinoid X Receptor"/>
    <property type="match status" value="1"/>
</dbReference>
<dbReference type="EMBL" id="OC864001">
    <property type="protein sequence ID" value="CAD7631410.1"/>
    <property type="molecule type" value="Genomic_DNA"/>
</dbReference>
<evidence type="ECO:0000256" key="8">
    <source>
        <dbReference type="ARBA" id="ARBA00023242"/>
    </source>
</evidence>
<evidence type="ECO:0000256" key="9">
    <source>
        <dbReference type="SAM" id="MobiDB-lite"/>
    </source>
</evidence>
<keyword evidence="1" id="KW-0479">Metal-binding</keyword>
<evidence type="ECO:0000256" key="6">
    <source>
        <dbReference type="ARBA" id="ARBA00023163"/>
    </source>
</evidence>
<name>A0A7R9Q3Z5_9ACAR</name>
<keyword evidence="7" id="KW-0675">Receptor</keyword>
<dbReference type="Gene3D" id="3.30.50.10">
    <property type="entry name" value="Erythroid Transcription Factor GATA-1, subunit A"/>
    <property type="match status" value="1"/>
</dbReference>
<protein>
    <recommendedName>
        <fullName evidence="10">Nuclear receptor domain-containing protein</fullName>
    </recommendedName>
</protein>
<dbReference type="SUPFAM" id="SSF48508">
    <property type="entry name" value="Nuclear receptor ligand-binding domain"/>
    <property type="match status" value="1"/>
</dbReference>
<evidence type="ECO:0000313" key="11">
    <source>
        <dbReference type="EMBL" id="CAD7631410.1"/>
    </source>
</evidence>
<keyword evidence="3" id="KW-0862">Zinc</keyword>
<dbReference type="Gene3D" id="3.40.50.720">
    <property type="entry name" value="NAD(P)-binding Rossmann-like Domain"/>
    <property type="match status" value="1"/>
</dbReference>
<evidence type="ECO:0000256" key="1">
    <source>
        <dbReference type="ARBA" id="ARBA00022723"/>
    </source>
</evidence>
<dbReference type="SMART" id="SM00399">
    <property type="entry name" value="ZnF_C4"/>
    <property type="match status" value="1"/>
</dbReference>
<dbReference type="PROSITE" id="PS51030">
    <property type="entry name" value="NUCLEAR_REC_DBD_2"/>
    <property type="match status" value="1"/>
</dbReference>
<reference evidence="11" key="1">
    <citation type="submission" date="2020-11" db="EMBL/GenBank/DDBJ databases">
        <authorList>
            <person name="Tran Van P."/>
        </authorList>
    </citation>
    <scope>NUCLEOTIDE SEQUENCE</scope>
</reference>
<dbReference type="SUPFAM" id="SSF57716">
    <property type="entry name" value="Glucocorticoid receptor-like (DNA-binding domain)"/>
    <property type="match status" value="1"/>
</dbReference>
<evidence type="ECO:0000256" key="5">
    <source>
        <dbReference type="ARBA" id="ARBA00023125"/>
    </source>
</evidence>
<evidence type="ECO:0000256" key="2">
    <source>
        <dbReference type="ARBA" id="ARBA00022771"/>
    </source>
</evidence>
<dbReference type="EMBL" id="CAJPIZ010009426">
    <property type="protein sequence ID" value="CAG2111840.1"/>
    <property type="molecule type" value="Genomic_DNA"/>
</dbReference>